<dbReference type="InterPro" id="IPR046985">
    <property type="entry name" value="IP5"/>
</dbReference>
<dbReference type="Pfam" id="PF00620">
    <property type="entry name" value="RhoGAP"/>
    <property type="match status" value="1"/>
</dbReference>
<dbReference type="SUPFAM" id="SSF56219">
    <property type="entry name" value="DNase I-like"/>
    <property type="match status" value="1"/>
</dbReference>
<evidence type="ECO:0000256" key="4">
    <source>
        <dbReference type="ARBA" id="ARBA00023329"/>
    </source>
</evidence>
<reference evidence="8" key="1">
    <citation type="submission" date="2022-08" db="EMBL/GenBank/DDBJ databases">
        <authorList>
            <consortium name="DOE Joint Genome Institute"/>
            <person name="Min B."/>
            <person name="Riley R."/>
            <person name="Sierra-Patev S."/>
            <person name="Naranjo-Ortiz M."/>
            <person name="Looney B."/>
            <person name="Konkel Z."/>
            <person name="Slot J.C."/>
            <person name="Sakamoto Y."/>
            <person name="Steenwyk J.L."/>
            <person name="Rokas A."/>
            <person name="Carro J."/>
            <person name="Camarero S."/>
            <person name="Ferreira P."/>
            <person name="Molpeceres G."/>
            <person name="Ruiz-Duenas F.J."/>
            <person name="Serrano A."/>
            <person name="Henrissat B."/>
            <person name="Drula E."/>
            <person name="Hughes K.W."/>
            <person name="Mata J.L."/>
            <person name="Ishikawa N.K."/>
            <person name="Vargas-Isla R."/>
            <person name="Ushijima S."/>
            <person name="Smith C.A."/>
            <person name="Ahrendt S."/>
            <person name="Andreopoulos W."/>
            <person name="He G."/>
            <person name="Labutti K."/>
            <person name="Lipzen A."/>
            <person name="Ng V."/>
            <person name="Sandor L."/>
            <person name="Barry K."/>
            <person name="Martinez A.T."/>
            <person name="Xiao Y."/>
            <person name="Gibbons J.G."/>
            <person name="Terashima K."/>
            <person name="Hibbett D.S."/>
            <person name="Grigoriev I.V."/>
        </authorList>
    </citation>
    <scope>NUCLEOTIDE SEQUENCE</scope>
    <source>
        <strain evidence="8">TFB10827</strain>
    </source>
</reference>
<dbReference type="Pfam" id="PF22669">
    <property type="entry name" value="Exo_endo_phos2"/>
    <property type="match status" value="1"/>
</dbReference>
<feature type="domain" description="Inositol polyphosphate-related phosphatase" evidence="7">
    <location>
        <begin position="385"/>
        <end position="763"/>
    </location>
</feature>
<proteinExistence type="predicted"/>
<dbReference type="PANTHER" id="PTHR11200">
    <property type="entry name" value="INOSITOL 5-PHOSPHATASE"/>
    <property type="match status" value="1"/>
</dbReference>
<comment type="caution">
    <text evidence="8">The sequence shown here is derived from an EMBL/GenBank/DDBJ whole genome shotgun (WGS) entry which is preliminary data.</text>
</comment>
<gene>
    <name evidence="8" type="ORF">F5050DRAFT_1689309</name>
</gene>
<dbReference type="InterPro" id="IPR000198">
    <property type="entry name" value="RhoGAP_dom"/>
</dbReference>
<dbReference type="PANTHER" id="PTHR11200:SF300">
    <property type="entry name" value="TYPE II INOSITOL 1,4,5-TRISPHOSPHATE 5-PHOSPHATASE"/>
    <property type="match status" value="1"/>
</dbReference>
<evidence type="ECO:0000256" key="3">
    <source>
        <dbReference type="ARBA" id="ARBA00022753"/>
    </source>
</evidence>
<dbReference type="InterPro" id="IPR036691">
    <property type="entry name" value="Endo/exonu/phosph_ase_sf"/>
</dbReference>
<evidence type="ECO:0000256" key="6">
    <source>
        <dbReference type="SAM" id="Phobius"/>
    </source>
</evidence>
<keyword evidence="3" id="KW-0967">Endosome</keyword>
<evidence type="ECO:0000259" key="7">
    <source>
        <dbReference type="SMART" id="SM00128"/>
    </source>
</evidence>
<feature type="region of interest" description="Disordered" evidence="5">
    <location>
        <begin position="587"/>
        <end position="607"/>
    </location>
</feature>
<evidence type="ECO:0000256" key="2">
    <source>
        <dbReference type="ARBA" id="ARBA00004580"/>
    </source>
</evidence>
<dbReference type="Gene3D" id="3.60.10.10">
    <property type="entry name" value="Endonuclease/exonuclease/phosphatase"/>
    <property type="match status" value="1"/>
</dbReference>
<comment type="subcellular location">
    <subcellularLocation>
        <location evidence="2">Cytoplasmic vesicle</location>
        <location evidence="2">Phagosome membrane</location>
    </subcellularLocation>
    <subcellularLocation>
        <location evidence="1">Early endosome membrane</location>
    </subcellularLocation>
</comment>
<dbReference type="SMART" id="SM00128">
    <property type="entry name" value="IPPc"/>
    <property type="match status" value="1"/>
</dbReference>
<protein>
    <submittedName>
        <fullName evidence="8">DNase I-like protein</fullName>
    </submittedName>
</protein>
<evidence type="ECO:0000256" key="5">
    <source>
        <dbReference type="SAM" id="MobiDB-lite"/>
    </source>
</evidence>
<keyword evidence="4" id="KW-0968">Cytoplasmic vesicle</keyword>
<dbReference type="InterPro" id="IPR000300">
    <property type="entry name" value="IPPc"/>
</dbReference>
<keyword evidence="6" id="KW-0472">Membrane</keyword>
<feature type="transmembrane region" description="Helical" evidence="6">
    <location>
        <begin position="1104"/>
        <end position="1121"/>
    </location>
</feature>
<feature type="compositionally biased region" description="Polar residues" evidence="5">
    <location>
        <begin position="594"/>
        <end position="607"/>
    </location>
</feature>
<dbReference type="Gene3D" id="1.10.555.10">
    <property type="entry name" value="Rho GTPase activation protein"/>
    <property type="match status" value="1"/>
</dbReference>
<dbReference type="InterPro" id="IPR048869">
    <property type="entry name" value="OCRL-1_2_ASH"/>
</dbReference>
<dbReference type="Proteomes" id="UP001163828">
    <property type="component" value="Unassembled WGS sequence"/>
</dbReference>
<dbReference type="InterPro" id="IPR008936">
    <property type="entry name" value="Rho_GTPase_activation_prot"/>
</dbReference>
<dbReference type="Pfam" id="PF21310">
    <property type="entry name" value="OCRL-like_ASH"/>
    <property type="match status" value="1"/>
</dbReference>
<name>A0ABQ8QID9_9AGAR</name>
<sequence>MVGLEDSIKLLLRPSDEIKFILECILLPPSASNDNTAPDASGIKNYSTPQHQRIVAIITHKEAGNNWEEGSVFVLKRKLFSSSSSMSNELEIHRVFPVYGDFTMTMAQLPQDSNDTQTLKLPRTRFKVTINPGQTLIGNEPVDLATDDVSALKDVLTECRRLKELSEIVPEVNSPTQTYSWLASYANSNNDIFIPSLPSAFPDLRNSAQPLYSRLSPASPGTTGDDLNDIVLIRDEWARSRARNQCRRGRVRLNIRLGTFNVNGKMPTQDLAAWVRGSTTDAPNVASIQHSLLPPVSEISPLSLGEVVKDPYDSRGAEAPRSIINSSSAFSSTSYSSAASTSALRNPSTASTFSVANTNHEASLSLSTSSVAASLVSSESPAIYESVPVPLVQPEVPTVSFGKTSGSAAPKPDPDILVLGFEELDLSTEALLYSTSTAREDAWTVAIFAALGEKAQMYEKLASKQLVGMLIIIIVQKSLKACFSHVMTSSVGAGIMGLMGNKGGTAIRLAFTPPASSLEDLNLALGETASTDEHHHGIDLPGPTILTFVVSHLAAFDDMVSKRNADFHELSKRLIFDSSNLAPTSDIGRRDSVGSASSQSVQDTNSSMLGGMAPSQSLVSVPEKFGVFESDILFWMVDLNYRINLPDADVRALLSSESWKNKLEILKHFDQLKTSIREKKAFDIFLEYDIHHLPTYRFGGGISTDSLGYDTKRKPAWTDRILYAFSPLTAKLEPSSYTGHGEITMSDHRPISADFSVDVDLFDKNQLHATAANLFRQVQGMEERAKAKLSQTSIDMGAIFYKRKKTASFMFQNCGKVPLSFRFLPTEAHGEPLPPWLSASHTTGLLLPNEHTEITLMAFIDNKIASRLNLGPRDLNCTLIIHTLMGKDHFISIKAEYQYTCFANKLSRLTHLPGPIRAMKSHNDLLGEGKAINAPREIVRLVNWLMSCAHPTENLFMVEADPDIVDDIREHLDTGNEFPYSHDTRERSIPIAFGAALMELLESLPEPIVPKELHGRCVAVEDRDEAFEVLDDFPPESVNVWISVTAFLHYIVQNSSPRAEEIGMSFHHSSSVGILTVFLQRLRSQPFSLVFFAMTRRLRQMTRLMFALLWVIRSLLCILFTKSTNRPHWIRHSCKHDWTQCRYFIPPRILT</sequence>
<evidence type="ECO:0000313" key="8">
    <source>
        <dbReference type="EMBL" id="KAJ3998251.1"/>
    </source>
</evidence>
<evidence type="ECO:0000256" key="1">
    <source>
        <dbReference type="ARBA" id="ARBA00004146"/>
    </source>
</evidence>
<keyword evidence="6" id="KW-0812">Transmembrane</keyword>
<organism evidence="8 9">
    <name type="scientific">Lentinula boryana</name>
    <dbReference type="NCBI Taxonomy" id="40481"/>
    <lineage>
        <taxon>Eukaryota</taxon>
        <taxon>Fungi</taxon>
        <taxon>Dikarya</taxon>
        <taxon>Basidiomycota</taxon>
        <taxon>Agaricomycotina</taxon>
        <taxon>Agaricomycetes</taxon>
        <taxon>Agaricomycetidae</taxon>
        <taxon>Agaricales</taxon>
        <taxon>Marasmiineae</taxon>
        <taxon>Omphalotaceae</taxon>
        <taxon>Lentinula</taxon>
    </lineage>
</organism>
<accession>A0ABQ8QID9</accession>
<dbReference type="SUPFAM" id="SSF48350">
    <property type="entry name" value="GTPase activation domain, GAP"/>
    <property type="match status" value="1"/>
</dbReference>
<dbReference type="EMBL" id="MU790563">
    <property type="protein sequence ID" value="KAJ3998251.1"/>
    <property type="molecule type" value="Genomic_DNA"/>
</dbReference>
<dbReference type="Gene3D" id="2.60.40.10">
    <property type="entry name" value="Immunoglobulins"/>
    <property type="match status" value="1"/>
</dbReference>
<dbReference type="InterPro" id="IPR013783">
    <property type="entry name" value="Ig-like_fold"/>
</dbReference>
<evidence type="ECO:0000313" key="9">
    <source>
        <dbReference type="Proteomes" id="UP001163828"/>
    </source>
</evidence>
<keyword evidence="6" id="KW-1133">Transmembrane helix</keyword>
<keyword evidence="9" id="KW-1185">Reference proteome</keyword>